<evidence type="ECO:0000313" key="3">
    <source>
        <dbReference type="Proteomes" id="UP000653308"/>
    </source>
</evidence>
<dbReference type="InterPro" id="IPR029058">
    <property type="entry name" value="AB_hydrolase_fold"/>
</dbReference>
<evidence type="ECO:0000313" key="2">
    <source>
        <dbReference type="EMBL" id="GGY12697.1"/>
    </source>
</evidence>
<dbReference type="Proteomes" id="UP000653308">
    <property type="component" value="Unassembled WGS sequence"/>
</dbReference>
<accession>A0ABQ2ZE83</accession>
<evidence type="ECO:0000259" key="1">
    <source>
        <dbReference type="Pfam" id="PF00975"/>
    </source>
</evidence>
<dbReference type="Pfam" id="PF00975">
    <property type="entry name" value="Thioesterase"/>
    <property type="match status" value="1"/>
</dbReference>
<protein>
    <recommendedName>
        <fullName evidence="1">Thioesterase domain-containing protein</fullName>
    </recommendedName>
</protein>
<comment type="caution">
    <text evidence="2">The sequence shown here is derived from an EMBL/GenBank/DDBJ whole genome shotgun (WGS) entry which is preliminary data.</text>
</comment>
<reference evidence="3" key="1">
    <citation type="journal article" date="2019" name="Int. J. Syst. Evol. Microbiol.">
        <title>The Global Catalogue of Microorganisms (GCM) 10K type strain sequencing project: providing services to taxonomists for standard genome sequencing and annotation.</title>
        <authorList>
            <consortium name="The Broad Institute Genomics Platform"/>
            <consortium name="The Broad Institute Genome Sequencing Center for Infectious Disease"/>
            <person name="Wu L."/>
            <person name="Ma J."/>
        </authorList>
    </citation>
    <scope>NUCLEOTIDE SEQUENCE [LARGE SCALE GENOMIC DNA]</scope>
    <source>
        <strain evidence="3">JCM 4957</strain>
    </source>
</reference>
<dbReference type="Gene3D" id="3.40.50.1820">
    <property type="entry name" value="alpha/beta hydrolase"/>
    <property type="match status" value="1"/>
</dbReference>
<sequence length="406" mass="44053">MPILFIHGITVRRERFDGLLGDLEKGFAAVSTTAVQSVKPCYWGDLGRSDAYKGATIPGFTVGTRDLEGSLPEESEVGLLTALLEAPLAELAGLRDVEDFGDDAPGFLSVPEAVEERNQRFDEADAAVSNRVASISPSVSGPYPPLDHETVDTIVHAVFDEVKRADRALGVEDLCPPVARAITAWLYRDTVRGDVLAGGFRWNQAVDLVETALRENEQLGGERGMFRELAKDLASESLTFAFRAGLRNRIMPGLSLFLGDVFAWFRNRTQILERVEAAVRDAGNQGPLVIIGHSLGGVIAFEYCMEAGRTIELLGTVGSQVGLFSELGAIHQVPARLASGQFESPAHVGTWLNIYDPDDVLSFLAAPVFTRVNDIVLDTGAPFPAAHSEYWNLPETYRKLAAGWAP</sequence>
<dbReference type="EMBL" id="BMWE01000004">
    <property type="protein sequence ID" value="GGY12697.1"/>
    <property type="molecule type" value="Genomic_DNA"/>
</dbReference>
<organism evidence="2 3">
    <name type="scientific">Streptomyces djakartensis</name>
    <dbReference type="NCBI Taxonomy" id="68193"/>
    <lineage>
        <taxon>Bacteria</taxon>
        <taxon>Bacillati</taxon>
        <taxon>Actinomycetota</taxon>
        <taxon>Actinomycetes</taxon>
        <taxon>Kitasatosporales</taxon>
        <taxon>Streptomycetaceae</taxon>
        <taxon>Streptomyces</taxon>
    </lineage>
</organism>
<name>A0ABQ2ZE83_9ACTN</name>
<dbReference type="RefSeq" id="WP_190197146.1">
    <property type="nucleotide sequence ID" value="NZ_BMWE01000004.1"/>
</dbReference>
<dbReference type="InterPro" id="IPR001031">
    <property type="entry name" value="Thioesterase"/>
</dbReference>
<proteinExistence type="predicted"/>
<keyword evidence="3" id="KW-1185">Reference proteome</keyword>
<dbReference type="SUPFAM" id="SSF53474">
    <property type="entry name" value="alpha/beta-Hydrolases"/>
    <property type="match status" value="1"/>
</dbReference>
<feature type="domain" description="Thioesterase" evidence="1">
    <location>
        <begin position="267"/>
        <end position="314"/>
    </location>
</feature>
<gene>
    <name evidence="2" type="ORF">GCM10010384_17600</name>
</gene>